<reference evidence="1 2" key="1">
    <citation type="submission" date="2020-06" db="EMBL/GenBank/DDBJ databases">
        <authorList>
            <person name="Criscuolo A."/>
        </authorList>
    </citation>
    <scope>NUCLEOTIDE SEQUENCE [LARGE SCALE GENOMIC DNA]</scope>
    <source>
        <strain evidence="2">CIP 111411</strain>
    </source>
</reference>
<dbReference type="RefSeq" id="WP_180908465.1">
    <property type="nucleotide sequence ID" value="NZ_JBHSQU010000004.1"/>
</dbReference>
<gene>
    <name evidence="1" type="ORF">FLAT13_01480</name>
</gene>
<sequence>MLRRYSFKITLIPFVLIFVICISCTTVNFPKHPQWLCSKKYACLKHPRFEEPIKSEFVGFYDSSINDKVYEDFPYEDTTFDNVEYRNSIREGKIINGFKEGLWQSAIVKYDTITKTKEVERLFTKEYFKHGLRDSIFKQYDINGKIIYETMFKMGTGLWKEFHANGKTYFEAYTQDGYFTDTLKLYNREGVNFEKRFYQKDTLVYYVGNDNWCLKYRYKPDNDTYLEVDSYNQKDLKQGTFRNTFRYKTKEEFEDDYFARNTLKR</sequence>
<dbReference type="AlphaFoldDB" id="A0A6V6YUP3"/>
<dbReference type="SUPFAM" id="SSF82185">
    <property type="entry name" value="Histone H3 K4-specific methyltransferase SET7/9 N-terminal domain"/>
    <property type="match status" value="1"/>
</dbReference>
<name>A0A6V6YUP3_9FLAO</name>
<comment type="caution">
    <text evidence="1">The sequence shown here is derived from an EMBL/GenBank/DDBJ whole genome shotgun (WGS) entry which is preliminary data.</text>
</comment>
<accession>A0A6V6YUP3</accession>
<dbReference type="Proteomes" id="UP000530060">
    <property type="component" value="Unassembled WGS sequence"/>
</dbReference>
<keyword evidence="2" id="KW-1185">Reference proteome</keyword>
<organism evidence="1 2">
    <name type="scientific">Flavobacterium salmonis</name>
    <dbReference type="NCBI Taxonomy" id="2654844"/>
    <lineage>
        <taxon>Bacteria</taxon>
        <taxon>Pseudomonadati</taxon>
        <taxon>Bacteroidota</taxon>
        <taxon>Flavobacteriia</taxon>
        <taxon>Flavobacteriales</taxon>
        <taxon>Flavobacteriaceae</taxon>
        <taxon>Flavobacterium</taxon>
    </lineage>
</organism>
<evidence type="ECO:0000313" key="2">
    <source>
        <dbReference type="Proteomes" id="UP000530060"/>
    </source>
</evidence>
<dbReference type="EMBL" id="CAIJDP010000062">
    <property type="protein sequence ID" value="CAD0003116.1"/>
    <property type="molecule type" value="Genomic_DNA"/>
</dbReference>
<evidence type="ECO:0000313" key="1">
    <source>
        <dbReference type="EMBL" id="CAD0003116.1"/>
    </source>
</evidence>
<evidence type="ECO:0008006" key="3">
    <source>
        <dbReference type="Google" id="ProtNLM"/>
    </source>
</evidence>
<protein>
    <recommendedName>
        <fullName evidence="3">MORN repeat variant</fullName>
    </recommendedName>
</protein>
<proteinExistence type="predicted"/>
<dbReference type="Gene3D" id="3.90.930.1">
    <property type="match status" value="1"/>
</dbReference>